<name>A0AC35G5Y5_9BILA</name>
<evidence type="ECO:0000313" key="2">
    <source>
        <dbReference type="WBParaSite" id="PS1159_v2.g24351.t1"/>
    </source>
</evidence>
<sequence>MVDDKIHSRARGPVQGMNRQPMEGRARDGGLRFGEMERDCQISHGAAQFLRERLFEVSDPYHVYVCNNCGLIVVANLRTNAFECRACQNKTQVSAICIPYACKLLFQELMKREKKMSHEIVNAFESDEESNQQEHVDSQPADKPEKAEPDESFFSSKRLALFVEDEKPNMNQSQNQTGGSSSPPSKLISRSLQPSGLSGPEFMRAFDDNFIRRTHDDKKVKATIKLNIAIFSLKTKVMSLFHEIAGLPCKRTNSTRFFSIYIDCHPESQSTLWAADALVEFRLIAQKPCGNDFTRHFTNTFSFNSNNWGFPSFIEFNEIINPEKGFIKDDKVVIEAHIQVYNVVGINLPPIYDFLSNSNLTDGTFIVEGTKLYITKAYLALYSPVFEAMFYGSFVEKDKKEIPIEDVILEEFVELLNVVYPSHKSITTKNVEYLLELGDKFQISYVMDACEKFLQTTTDIQCIQKLVWADTYAFSNLHHACIQSLDTINSFKLLKNHEEYRKISDTTKAALFEKVMKIV</sequence>
<dbReference type="Proteomes" id="UP000887580">
    <property type="component" value="Unplaced"/>
</dbReference>
<reference evidence="2" key="1">
    <citation type="submission" date="2022-11" db="UniProtKB">
        <authorList>
            <consortium name="WormBaseParasite"/>
        </authorList>
    </citation>
    <scope>IDENTIFICATION</scope>
</reference>
<organism evidence="1 2">
    <name type="scientific">Panagrolaimus sp. PS1159</name>
    <dbReference type="NCBI Taxonomy" id="55785"/>
    <lineage>
        <taxon>Eukaryota</taxon>
        <taxon>Metazoa</taxon>
        <taxon>Ecdysozoa</taxon>
        <taxon>Nematoda</taxon>
        <taxon>Chromadorea</taxon>
        <taxon>Rhabditida</taxon>
        <taxon>Tylenchina</taxon>
        <taxon>Panagrolaimomorpha</taxon>
        <taxon>Panagrolaimoidea</taxon>
        <taxon>Panagrolaimidae</taxon>
        <taxon>Panagrolaimus</taxon>
    </lineage>
</organism>
<evidence type="ECO:0000313" key="1">
    <source>
        <dbReference type="Proteomes" id="UP000887580"/>
    </source>
</evidence>
<dbReference type="WBParaSite" id="PS1159_v2.g24351.t1">
    <property type="protein sequence ID" value="PS1159_v2.g24351.t1"/>
    <property type="gene ID" value="PS1159_v2.g24351"/>
</dbReference>
<protein>
    <submittedName>
        <fullName evidence="2">DNA-directed RNA polymerase</fullName>
    </submittedName>
</protein>
<accession>A0AC35G5Y5</accession>
<proteinExistence type="predicted"/>